<dbReference type="Gene3D" id="1.10.10.60">
    <property type="entry name" value="Homeodomain-like"/>
    <property type="match status" value="1"/>
</dbReference>
<dbReference type="GO" id="GO:0000981">
    <property type="term" value="F:DNA-binding transcription factor activity, RNA polymerase II-specific"/>
    <property type="evidence" value="ECO:0007669"/>
    <property type="project" value="TreeGrafter"/>
</dbReference>
<dbReference type="EMBL" id="PQIB02000008">
    <property type="protein sequence ID" value="RLN04902.1"/>
    <property type="molecule type" value="Genomic_DNA"/>
</dbReference>
<evidence type="ECO:0000259" key="4">
    <source>
        <dbReference type="PROSITE" id="PS51294"/>
    </source>
</evidence>
<dbReference type="SUPFAM" id="SSF46689">
    <property type="entry name" value="Homeodomain-like"/>
    <property type="match status" value="1"/>
</dbReference>
<comment type="caution">
    <text evidence="5">The sequence shown here is derived from an EMBL/GenBank/DDBJ whole genome shotgun (WGS) entry which is preliminary data.</text>
</comment>
<reference evidence="6" key="1">
    <citation type="journal article" date="2019" name="Nat. Commun.">
        <title>The genome of broomcorn millet.</title>
        <authorList>
            <person name="Zou C."/>
            <person name="Miki D."/>
            <person name="Li D."/>
            <person name="Tang Q."/>
            <person name="Xiao L."/>
            <person name="Rajput S."/>
            <person name="Deng P."/>
            <person name="Jia W."/>
            <person name="Huang R."/>
            <person name="Zhang M."/>
            <person name="Sun Y."/>
            <person name="Hu J."/>
            <person name="Fu X."/>
            <person name="Schnable P.S."/>
            <person name="Li F."/>
            <person name="Zhang H."/>
            <person name="Feng B."/>
            <person name="Zhu X."/>
            <person name="Liu R."/>
            <person name="Schnable J.C."/>
            <person name="Zhu J.-K."/>
            <person name="Zhang H."/>
        </authorList>
    </citation>
    <scope>NUCLEOTIDE SEQUENCE [LARGE SCALE GENOMIC DNA]</scope>
</reference>
<evidence type="ECO:0000313" key="5">
    <source>
        <dbReference type="EMBL" id="RLN04902.1"/>
    </source>
</evidence>
<dbReference type="PROSITE" id="PS51294">
    <property type="entry name" value="HTH_MYB"/>
    <property type="match status" value="1"/>
</dbReference>
<dbReference type="AlphaFoldDB" id="A0A3L6RLG4"/>
<dbReference type="Proteomes" id="UP000275267">
    <property type="component" value="Unassembled WGS sequence"/>
</dbReference>
<dbReference type="InterPro" id="IPR050560">
    <property type="entry name" value="MYB_TF"/>
</dbReference>
<dbReference type="InterPro" id="IPR017930">
    <property type="entry name" value="Myb_dom"/>
</dbReference>
<feature type="region of interest" description="Disordered" evidence="2">
    <location>
        <begin position="366"/>
        <end position="408"/>
    </location>
</feature>
<evidence type="ECO:0000259" key="3">
    <source>
        <dbReference type="PROSITE" id="PS50090"/>
    </source>
</evidence>
<dbReference type="STRING" id="4540.A0A3L6RLG4"/>
<dbReference type="CDD" id="cd00167">
    <property type="entry name" value="SANT"/>
    <property type="match status" value="1"/>
</dbReference>
<feature type="domain" description="Myb-like" evidence="3">
    <location>
        <begin position="110"/>
        <end position="176"/>
    </location>
</feature>
<protein>
    <submittedName>
        <fullName evidence="5">Uncharacterized protein</fullName>
    </submittedName>
</protein>
<gene>
    <name evidence="5" type="ORF">C2845_PM13G13790</name>
</gene>
<dbReference type="GO" id="GO:0005634">
    <property type="term" value="C:nucleus"/>
    <property type="evidence" value="ECO:0007669"/>
    <property type="project" value="TreeGrafter"/>
</dbReference>
<dbReference type="InterPro" id="IPR009057">
    <property type="entry name" value="Homeodomain-like_sf"/>
</dbReference>
<evidence type="ECO:0000313" key="6">
    <source>
        <dbReference type="Proteomes" id="UP000275267"/>
    </source>
</evidence>
<dbReference type="PANTHER" id="PTHR45614:SF273">
    <property type="entry name" value="MYB DOMAIN PROTEIN 100-RELATED"/>
    <property type="match status" value="1"/>
</dbReference>
<sequence length="408" mass="43552">MAFNNSILINRVLASVLTGDEAAVSYLASSSHGGPQFEHNLVAPSSMQAGGAQFIDVPLDVSSLVASIGMTPAGFEMPEGAIVASGYNTLGGVPIDIEEISQPQTGSNDKPTSFKGTWTEEEDSVLKDMQNDIWTEEDDKMLSGAHKYFGNRWSSIARFLPGRSENAVKNHWNATRRSLKAKRRLKKKKSEQQVPPGQLSVLEEYIRSLPLATESAAPRPAASPRLQGPAYSGPIVPEAVHPPAPEMEMNFNAANPARPPLSRHLPGMINHNMPQLPDLNISCDPQEAGYMSYAMYAPSPAPQLQLVTQDPQQTTFSWFPFVEYLTALNTGLAAGPSYYAGGSSSNAGASGYYSGAGAGYYYSEAGPSNAGGSGGEPAGDTGDVVELASREFLTPSNDEATLDLTRFE</sequence>
<dbReference type="GO" id="GO:0000978">
    <property type="term" value="F:RNA polymerase II cis-regulatory region sequence-specific DNA binding"/>
    <property type="evidence" value="ECO:0007669"/>
    <property type="project" value="TreeGrafter"/>
</dbReference>
<dbReference type="Pfam" id="PF00249">
    <property type="entry name" value="Myb_DNA-binding"/>
    <property type="match status" value="1"/>
</dbReference>
<dbReference type="SMART" id="SM00717">
    <property type="entry name" value="SANT"/>
    <property type="match status" value="1"/>
</dbReference>
<dbReference type="PROSITE" id="PS50090">
    <property type="entry name" value="MYB_LIKE"/>
    <property type="match status" value="1"/>
</dbReference>
<dbReference type="OrthoDB" id="2143914at2759"/>
<keyword evidence="1" id="KW-0238">DNA-binding</keyword>
<feature type="domain" description="HTH myb-type" evidence="4">
    <location>
        <begin position="134"/>
        <end position="180"/>
    </location>
</feature>
<accession>A0A3L6RLG4</accession>
<dbReference type="PANTHER" id="PTHR45614">
    <property type="entry name" value="MYB PROTEIN-RELATED"/>
    <property type="match status" value="1"/>
</dbReference>
<organism evidence="5 6">
    <name type="scientific">Panicum miliaceum</name>
    <name type="common">Proso millet</name>
    <name type="synonym">Broomcorn millet</name>
    <dbReference type="NCBI Taxonomy" id="4540"/>
    <lineage>
        <taxon>Eukaryota</taxon>
        <taxon>Viridiplantae</taxon>
        <taxon>Streptophyta</taxon>
        <taxon>Embryophyta</taxon>
        <taxon>Tracheophyta</taxon>
        <taxon>Spermatophyta</taxon>
        <taxon>Magnoliopsida</taxon>
        <taxon>Liliopsida</taxon>
        <taxon>Poales</taxon>
        <taxon>Poaceae</taxon>
        <taxon>PACMAD clade</taxon>
        <taxon>Panicoideae</taxon>
        <taxon>Panicodae</taxon>
        <taxon>Paniceae</taxon>
        <taxon>Panicinae</taxon>
        <taxon>Panicum</taxon>
        <taxon>Panicum sect. Panicum</taxon>
    </lineage>
</organism>
<keyword evidence="6" id="KW-1185">Reference proteome</keyword>
<evidence type="ECO:0000256" key="2">
    <source>
        <dbReference type="SAM" id="MobiDB-lite"/>
    </source>
</evidence>
<evidence type="ECO:0000256" key="1">
    <source>
        <dbReference type="ARBA" id="ARBA00023125"/>
    </source>
</evidence>
<dbReference type="InterPro" id="IPR001005">
    <property type="entry name" value="SANT/Myb"/>
</dbReference>
<name>A0A3L6RLG4_PANMI</name>
<proteinExistence type="predicted"/>